<evidence type="ECO:0000256" key="1">
    <source>
        <dbReference type="SAM" id="MobiDB-lite"/>
    </source>
</evidence>
<feature type="compositionally biased region" description="Low complexity" evidence="1">
    <location>
        <begin position="132"/>
        <end position="145"/>
    </location>
</feature>
<dbReference type="VEuPathDB" id="VectorBase:AFAF008913"/>
<dbReference type="EMBL" id="AXCN02001053">
    <property type="status" value="NOT_ANNOTATED_CDS"/>
    <property type="molecule type" value="Genomic_DNA"/>
</dbReference>
<keyword evidence="2" id="KW-1133">Transmembrane helix</keyword>
<keyword evidence="2" id="KW-0812">Transmembrane</keyword>
<feature type="transmembrane region" description="Helical" evidence="2">
    <location>
        <begin position="20"/>
        <end position="40"/>
    </location>
</feature>
<reference evidence="4" key="1">
    <citation type="submission" date="2014-01" db="EMBL/GenBank/DDBJ databases">
        <title>The Genome Sequence of Anopheles farauti FAR1 (V2).</title>
        <authorList>
            <consortium name="The Broad Institute Genomics Platform"/>
            <person name="Neafsey D.E."/>
            <person name="Besansky N."/>
            <person name="Howell P."/>
            <person name="Walton C."/>
            <person name="Young S.K."/>
            <person name="Zeng Q."/>
            <person name="Gargeya S."/>
            <person name="Fitzgerald M."/>
            <person name="Haas B."/>
            <person name="Abouelleil A."/>
            <person name="Allen A.W."/>
            <person name="Alvarado L."/>
            <person name="Arachchi H.M."/>
            <person name="Berlin A.M."/>
            <person name="Chapman S.B."/>
            <person name="Gainer-Dewar J."/>
            <person name="Goldberg J."/>
            <person name="Griggs A."/>
            <person name="Gujja S."/>
            <person name="Hansen M."/>
            <person name="Howarth C."/>
            <person name="Imamovic A."/>
            <person name="Ireland A."/>
            <person name="Larimer J."/>
            <person name="McCowan C."/>
            <person name="Murphy C."/>
            <person name="Pearson M."/>
            <person name="Poon T.W."/>
            <person name="Priest M."/>
            <person name="Roberts A."/>
            <person name="Saif S."/>
            <person name="Shea T."/>
            <person name="Sisk P."/>
            <person name="Sykes S."/>
            <person name="Wortman J."/>
            <person name="Nusbaum C."/>
            <person name="Birren B."/>
        </authorList>
    </citation>
    <scope>NUCLEOTIDE SEQUENCE [LARGE SCALE GENOMIC DNA]</scope>
    <source>
        <strain evidence="4">FAR1</strain>
    </source>
</reference>
<sequence length="174" mass="18921">MEIVQQGLVGLLLPPRQPPFIFHHLTVTVTVTLVVVVVVVSANGTKGTDEATFALARDFHRSGSFSRLSPALRKREENLENLPNLTVFHAKKQDLFCAPRQGARGPEGWKENRTGRKGVFPERVQAARGPISGSTSAAKETSSSTNVPPPEAYYISQMRGGGEENIRNVSNVST</sequence>
<protein>
    <submittedName>
        <fullName evidence="3">Uncharacterized protein</fullName>
    </submittedName>
</protein>
<feature type="region of interest" description="Disordered" evidence="1">
    <location>
        <begin position="99"/>
        <end position="174"/>
    </location>
</feature>
<accession>A0A182QF46</accession>
<proteinExistence type="predicted"/>
<reference evidence="3" key="2">
    <citation type="submission" date="2020-05" db="UniProtKB">
        <authorList>
            <consortium name="EnsemblMetazoa"/>
        </authorList>
    </citation>
    <scope>IDENTIFICATION</scope>
    <source>
        <strain evidence="3">FAR1</strain>
    </source>
</reference>
<evidence type="ECO:0000313" key="4">
    <source>
        <dbReference type="Proteomes" id="UP000075886"/>
    </source>
</evidence>
<name>A0A182QF46_9DIPT</name>
<evidence type="ECO:0000313" key="3">
    <source>
        <dbReference type="EnsemblMetazoa" id="AFAF008913-PA"/>
    </source>
</evidence>
<dbReference type="AlphaFoldDB" id="A0A182QF46"/>
<dbReference type="Proteomes" id="UP000075886">
    <property type="component" value="Unassembled WGS sequence"/>
</dbReference>
<dbReference type="EnsemblMetazoa" id="AFAF008913-RA">
    <property type="protein sequence ID" value="AFAF008913-PA"/>
    <property type="gene ID" value="AFAF008913"/>
</dbReference>
<evidence type="ECO:0000256" key="2">
    <source>
        <dbReference type="SAM" id="Phobius"/>
    </source>
</evidence>
<keyword evidence="4" id="KW-1185">Reference proteome</keyword>
<keyword evidence="2" id="KW-0472">Membrane</keyword>
<organism evidence="3 4">
    <name type="scientific">Anopheles farauti</name>
    <dbReference type="NCBI Taxonomy" id="69004"/>
    <lineage>
        <taxon>Eukaryota</taxon>
        <taxon>Metazoa</taxon>
        <taxon>Ecdysozoa</taxon>
        <taxon>Arthropoda</taxon>
        <taxon>Hexapoda</taxon>
        <taxon>Insecta</taxon>
        <taxon>Pterygota</taxon>
        <taxon>Neoptera</taxon>
        <taxon>Endopterygota</taxon>
        <taxon>Diptera</taxon>
        <taxon>Nematocera</taxon>
        <taxon>Culicoidea</taxon>
        <taxon>Culicidae</taxon>
        <taxon>Anophelinae</taxon>
        <taxon>Anopheles</taxon>
    </lineage>
</organism>